<dbReference type="EMBL" id="AFLV02000055">
    <property type="protein sequence ID" value="EKR63755.1"/>
    <property type="molecule type" value="Genomic_DNA"/>
</dbReference>
<gene>
    <name evidence="1" type="ORF">LEP1GSC036_0941</name>
</gene>
<name>A0A828YY20_9LEPT</name>
<comment type="caution">
    <text evidence="1">The sequence shown here is derived from an EMBL/GenBank/DDBJ whole genome shotgun (WGS) entry which is preliminary data.</text>
</comment>
<dbReference type="Proteomes" id="UP000001338">
    <property type="component" value="Unassembled WGS sequence"/>
</dbReference>
<sequence length="117" mass="13932">MPNKFNVITSVDLVTCVEPFLKTKFKDWEYEKEVRIFLLERWMKSPCVSYPCETLESVTIGLKSELREIKKIYRAVVKSGCNIRWFRTSMHERNYELIIEEIPDIESFISSFKKANI</sequence>
<evidence type="ECO:0000313" key="1">
    <source>
        <dbReference type="EMBL" id="EKR63755.1"/>
    </source>
</evidence>
<protein>
    <submittedName>
        <fullName evidence="1">Uncharacterized protein</fullName>
    </submittedName>
</protein>
<proteinExistence type="predicted"/>
<organism evidence="1 2">
    <name type="scientific">Leptospira weilii str. 2006001853</name>
    <dbReference type="NCBI Taxonomy" id="1001589"/>
    <lineage>
        <taxon>Bacteria</taxon>
        <taxon>Pseudomonadati</taxon>
        <taxon>Spirochaetota</taxon>
        <taxon>Spirochaetia</taxon>
        <taxon>Leptospirales</taxon>
        <taxon>Leptospiraceae</taxon>
        <taxon>Leptospira</taxon>
    </lineage>
</organism>
<accession>A0A828YY20</accession>
<evidence type="ECO:0000313" key="2">
    <source>
        <dbReference type="Proteomes" id="UP000001338"/>
    </source>
</evidence>
<reference evidence="1 2" key="1">
    <citation type="submission" date="2012-10" db="EMBL/GenBank/DDBJ databases">
        <authorList>
            <person name="Harkins D.M."/>
            <person name="Durkin A.S."/>
            <person name="Brinkac L.M."/>
            <person name="Haft D.H."/>
            <person name="Selengut J.D."/>
            <person name="Sanka R."/>
            <person name="DePew J."/>
            <person name="Purushe J."/>
            <person name="Whelen A.C."/>
            <person name="Vinetz J.M."/>
            <person name="Sutton G.G."/>
            <person name="Nierman W.C."/>
            <person name="Fouts D.E."/>
        </authorList>
    </citation>
    <scope>NUCLEOTIDE SEQUENCE [LARGE SCALE GENOMIC DNA]</scope>
    <source>
        <strain evidence="1 2">2006001853</strain>
    </source>
</reference>
<dbReference type="AlphaFoldDB" id="A0A828YY20"/>